<reference evidence="2 3" key="1">
    <citation type="journal article" date="2020" name="IScience">
        <title>Genome Sequencing of the Endangered Kingdonia uniflora (Circaeasteraceae, Ranunculales) Reveals Potential Mechanisms of Evolutionary Specialization.</title>
        <authorList>
            <person name="Sun Y."/>
            <person name="Deng T."/>
            <person name="Zhang A."/>
            <person name="Moore M.J."/>
            <person name="Landis J.B."/>
            <person name="Lin N."/>
            <person name="Zhang H."/>
            <person name="Zhang X."/>
            <person name="Huang J."/>
            <person name="Zhang X."/>
            <person name="Sun H."/>
            <person name="Wang H."/>
        </authorList>
    </citation>
    <scope>NUCLEOTIDE SEQUENCE [LARGE SCALE GENOMIC DNA]</scope>
    <source>
        <strain evidence="2">TB1705</strain>
        <tissue evidence="2">Leaf</tissue>
    </source>
</reference>
<dbReference type="Proteomes" id="UP000541444">
    <property type="component" value="Unassembled WGS sequence"/>
</dbReference>
<dbReference type="GO" id="GO:0005634">
    <property type="term" value="C:nucleus"/>
    <property type="evidence" value="ECO:0007669"/>
    <property type="project" value="UniProtKB-SubCell"/>
</dbReference>
<sequence length="411" mass="47187">STKVVKTRSQSSQEAASRRIKQLYDELVMRYFGSVNLNDLPLPPRGASYEGMCEAEAALWREDFHLHFILTMEDSVDENWSKVIGEESPERCENEHIVDPFSAEAPYEGQHFNIAEDVRLWYEQYGRGQGFSTKIRNSTKRPRLDDIDRAYFCCMSNGFSKKNLGNPESSDVAGNRRSSDNGRAESFELQIDLEKLTSNCGCKLFEYIGPPCCQLLKVFSKYDNLKIPKAFIMIRWTIGANKFSRSYNESQLEGDNLRHALRHSHLSLRVSNLFERALKMKESFDFAVLKLDELESYLKNYDDALTQIDASQQNISTPVTDSLVFRTMILNPLVVQTKGRAKIDHNKGVRWKEGMEEAVMKKKRTCKSCRVLSNHDKRICPLLKTMIAESRDNNNGESIQSLHSNSNKYDI</sequence>
<keyword evidence="1" id="KW-0479">Metal-binding</keyword>
<proteinExistence type="inferred from homology"/>
<feature type="non-terminal residue" evidence="2">
    <location>
        <position position="1"/>
    </location>
</feature>
<evidence type="ECO:0000313" key="2">
    <source>
        <dbReference type="EMBL" id="KAF6157974.1"/>
    </source>
</evidence>
<comment type="function">
    <text evidence="1">Putative transcription activator involved in regulating light control of development.</text>
</comment>
<protein>
    <recommendedName>
        <fullName evidence="1">Protein FAR1-RELATED SEQUENCE</fullName>
    </recommendedName>
</protein>
<name>A0A7J7MT05_9MAGN</name>
<dbReference type="AlphaFoldDB" id="A0A7J7MT05"/>
<comment type="subcellular location">
    <subcellularLocation>
        <location evidence="1">Nucleus</location>
    </subcellularLocation>
</comment>
<keyword evidence="1" id="KW-0863">Zinc-finger</keyword>
<keyword evidence="1" id="KW-0862">Zinc</keyword>
<keyword evidence="3" id="KW-1185">Reference proteome</keyword>
<dbReference type="InterPro" id="IPR031052">
    <property type="entry name" value="FHY3/FAR1"/>
</dbReference>
<organism evidence="2 3">
    <name type="scientific">Kingdonia uniflora</name>
    <dbReference type="NCBI Taxonomy" id="39325"/>
    <lineage>
        <taxon>Eukaryota</taxon>
        <taxon>Viridiplantae</taxon>
        <taxon>Streptophyta</taxon>
        <taxon>Embryophyta</taxon>
        <taxon>Tracheophyta</taxon>
        <taxon>Spermatophyta</taxon>
        <taxon>Magnoliopsida</taxon>
        <taxon>Ranunculales</taxon>
        <taxon>Circaeasteraceae</taxon>
        <taxon>Kingdonia</taxon>
    </lineage>
</organism>
<evidence type="ECO:0000256" key="1">
    <source>
        <dbReference type="RuleBase" id="RU367018"/>
    </source>
</evidence>
<keyword evidence="1" id="KW-0539">Nucleus</keyword>
<dbReference type="PANTHER" id="PTHR31669:SF251">
    <property type="entry name" value="PROTEIN FAR1-RELATED SEQUENCE"/>
    <property type="match status" value="1"/>
</dbReference>
<comment type="caution">
    <text evidence="2">The sequence shown here is derived from an EMBL/GenBank/DDBJ whole genome shotgun (WGS) entry which is preliminary data.</text>
</comment>
<dbReference type="PANTHER" id="PTHR31669">
    <property type="entry name" value="PROTEIN FAR1-RELATED SEQUENCE 10-RELATED"/>
    <property type="match status" value="1"/>
</dbReference>
<gene>
    <name evidence="2" type="ORF">GIB67_015290</name>
</gene>
<dbReference type="EMBL" id="JACGCM010001245">
    <property type="protein sequence ID" value="KAF6157974.1"/>
    <property type="molecule type" value="Genomic_DNA"/>
</dbReference>
<dbReference type="GO" id="GO:0008270">
    <property type="term" value="F:zinc ion binding"/>
    <property type="evidence" value="ECO:0007669"/>
    <property type="project" value="UniProtKB-UniRule"/>
</dbReference>
<accession>A0A7J7MT05</accession>
<dbReference type="GO" id="GO:0006355">
    <property type="term" value="P:regulation of DNA-templated transcription"/>
    <property type="evidence" value="ECO:0007669"/>
    <property type="project" value="UniProtKB-UniRule"/>
</dbReference>
<comment type="similarity">
    <text evidence="1">Belongs to the FHY3/FAR1 family.</text>
</comment>
<evidence type="ECO:0000313" key="3">
    <source>
        <dbReference type="Proteomes" id="UP000541444"/>
    </source>
</evidence>